<feature type="transmembrane region" description="Helical" evidence="1">
    <location>
        <begin position="7"/>
        <end position="24"/>
    </location>
</feature>
<reference evidence="2 3" key="1">
    <citation type="journal article" date="2014" name="Genome Announc.">
        <title>Draft Genome Sequences of Marine Flavobacterium Nonlabens Strains NR17, NR24, NR27, NR32, NR33, and Ara13.</title>
        <authorList>
            <person name="Nakanishi M."/>
            <person name="Meirelles P."/>
            <person name="Suzuki R."/>
            <person name="Takatani N."/>
            <person name="Mino S."/>
            <person name="Suda W."/>
            <person name="Oshima K."/>
            <person name="Hattori M."/>
            <person name="Ohkuma M."/>
            <person name="Hosokawa M."/>
            <person name="Miyashita K."/>
            <person name="Thompson F.L."/>
            <person name="Niwa A."/>
            <person name="Sawabe T."/>
            <person name="Sawabe T."/>
        </authorList>
    </citation>
    <scope>NUCLEOTIDE SEQUENCE [LARGE SCALE GENOMIC DNA]</scope>
    <source>
        <strain evidence="3">JCM19275</strain>
    </source>
</reference>
<dbReference type="EMBL" id="BBNT01000009">
    <property type="protein sequence ID" value="GAL76189.1"/>
    <property type="molecule type" value="Genomic_DNA"/>
</dbReference>
<evidence type="ECO:0000313" key="2">
    <source>
        <dbReference type="EMBL" id="GAL76189.1"/>
    </source>
</evidence>
<evidence type="ECO:0008006" key="4">
    <source>
        <dbReference type="Google" id="ProtNLM"/>
    </source>
</evidence>
<accession>A0A090WLA0</accession>
<keyword evidence="1" id="KW-0812">Transmembrane</keyword>
<protein>
    <recommendedName>
        <fullName evidence="4">Integral membrane protein TerC</fullName>
    </recommendedName>
</protein>
<dbReference type="AlphaFoldDB" id="A0A090WLA0"/>
<sequence>MRIGGMALFAITLIKLFFYDIAHLNTISKTIVFVSLGILLLIISFLYNKNKNKINYTSDTNSEKSIEETKEFIDEFDNQNDI</sequence>
<dbReference type="Proteomes" id="UP000029647">
    <property type="component" value="Unassembled WGS sequence"/>
</dbReference>
<organism evidence="2 3">
    <name type="scientific">Nonlabens ulvanivorans</name>
    <name type="common">Persicivirga ulvanivorans</name>
    <dbReference type="NCBI Taxonomy" id="906888"/>
    <lineage>
        <taxon>Bacteria</taxon>
        <taxon>Pseudomonadati</taxon>
        <taxon>Bacteroidota</taxon>
        <taxon>Flavobacteriia</taxon>
        <taxon>Flavobacteriales</taxon>
        <taxon>Flavobacteriaceae</taxon>
        <taxon>Nonlabens</taxon>
    </lineage>
</organism>
<keyword evidence="1" id="KW-1133">Transmembrane helix</keyword>
<dbReference type="PANTHER" id="PTHR38434:SF1">
    <property type="entry name" value="BLL2549 PROTEIN"/>
    <property type="match status" value="1"/>
</dbReference>
<comment type="caution">
    <text evidence="2">The sequence shown here is derived from an EMBL/GenBank/DDBJ whole genome shotgun (WGS) entry which is preliminary data.</text>
</comment>
<name>A0A090WLA0_NONUL</name>
<dbReference type="Pfam" id="PF10101">
    <property type="entry name" value="DUF2339"/>
    <property type="match status" value="1"/>
</dbReference>
<gene>
    <name evidence="2" type="ORF">JCM19275_595</name>
</gene>
<evidence type="ECO:0000256" key="1">
    <source>
        <dbReference type="SAM" id="Phobius"/>
    </source>
</evidence>
<proteinExistence type="predicted"/>
<evidence type="ECO:0000313" key="3">
    <source>
        <dbReference type="Proteomes" id="UP000029647"/>
    </source>
</evidence>
<dbReference type="InterPro" id="IPR019286">
    <property type="entry name" value="DUF2339_TM"/>
</dbReference>
<dbReference type="PANTHER" id="PTHR38434">
    <property type="entry name" value="BLL2549 PROTEIN"/>
    <property type="match status" value="1"/>
</dbReference>
<feature type="transmembrane region" description="Helical" evidence="1">
    <location>
        <begin position="30"/>
        <end position="47"/>
    </location>
</feature>
<keyword evidence="1" id="KW-0472">Membrane</keyword>